<keyword evidence="1" id="KW-0732">Signal</keyword>
<evidence type="ECO:0000259" key="2">
    <source>
        <dbReference type="Pfam" id="PF00535"/>
    </source>
</evidence>
<gene>
    <name evidence="3" type="ORF">WJX72_007378</name>
</gene>
<reference evidence="3 4" key="1">
    <citation type="journal article" date="2024" name="Nat. Commun.">
        <title>Phylogenomics reveals the evolutionary origins of lichenization in chlorophyte algae.</title>
        <authorList>
            <person name="Puginier C."/>
            <person name="Libourel C."/>
            <person name="Otte J."/>
            <person name="Skaloud P."/>
            <person name="Haon M."/>
            <person name="Grisel S."/>
            <person name="Petersen M."/>
            <person name="Berrin J.G."/>
            <person name="Delaux P.M."/>
            <person name="Dal Grande F."/>
            <person name="Keller J."/>
        </authorList>
    </citation>
    <scope>NUCLEOTIDE SEQUENCE [LARGE SCALE GENOMIC DNA]</scope>
    <source>
        <strain evidence="3 4">SAG 2043</strain>
    </source>
</reference>
<dbReference type="SUPFAM" id="SSF53448">
    <property type="entry name" value="Nucleotide-diphospho-sugar transferases"/>
    <property type="match status" value="1"/>
</dbReference>
<dbReference type="GO" id="GO:0016758">
    <property type="term" value="F:hexosyltransferase activity"/>
    <property type="evidence" value="ECO:0007669"/>
    <property type="project" value="UniProtKB-ARBA"/>
</dbReference>
<dbReference type="InterPro" id="IPR001173">
    <property type="entry name" value="Glyco_trans_2-like"/>
</dbReference>
<proteinExistence type="predicted"/>
<feature type="chain" id="PRO_5043878443" description="Glycosyltransferase 2-like domain-containing protein" evidence="1">
    <location>
        <begin position="25"/>
        <end position="574"/>
    </location>
</feature>
<dbReference type="Pfam" id="PF00535">
    <property type="entry name" value="Glycos_transf_2"/>
    <property type="match status" value="1"/>
</dbReference>
<dbReference type="PANTHER" id="PTHR22916">
    <property type="entry name" value="GLYCOSYLTRANSFERASE"/>
    <property type="match status" value="1"/>
</dbReference>
<organism evidence="3 4">
    <name type="scientific">[Myrmecia] bisecta</name>
    <dbReference type="NCBI Taxonomy" id="41462"/>
    <lineage>
        <taxon>Eukaryota</taxon>
        <taxon>Viridiplantae</taxon>
        <taxon>Chlorophyta</taxon>
        <taxon>core chlorophytes</taxon>
        <taxon>Trebouxiophyceae</taxon>
        <taxon>Trebouxiales</taxon>
        <taxon>Trebouxiaceae</taxon>
        <taxon>Myrmecia</taxon>
    </lineage>
</organism>
<dbReference type="EMBL" id="JALJOR010000013">
    <property type="protein sequence ID" value="KAK9806917.1"/>
    <property type="molecule type" value="Genomic_DNA"/>
</dbReference>
<feature type="domain" description="Glycosyltransferase 2-like" evidence="2">
    <location>
        <begin position="307"/>
        <end position="440"/>
    </location>
</feature>
<dbReference type="Gene3D" id="3.90.550.10">
    <property type="entry name" value="Spore Coat Polysaccharide Biosynthesis Protein SpsA, Chain A"/>
    <property type="match status" value="1"/>
</dbReference>
<comment type="caution">
    <text evidence="3">The sequence shown here is derived from an EMBL/GenBank/DDBJ whole genome shotgun (WGS) entry which is preliminary data.</text>
</comment>
<evidence type="ECO:0000313" key="4">
    <source>
        <dbReference type="Proteomes" id="UP001489004"/>
    </source>
</evidence>
<dbReference type="Proteomes" id="UP001489004">
    <property type="component" value="Unassembled WGS sequence"/>
</dbReference>
<sequence length="574" mass="63370">MCISPLDRVFLAFLAGVCTRGVCACYRGFAGPECENAVQHTAPATLPAAQQRWWQRSLTIAVVTTGSLRISLSKELDGLVRAAPLAKALAKAGHSVQLLQLRHNVSSSEQDEVSSSAWQAELERSGVTVDILNYTHHYYLPTPLTHSFEAYAWLCDRHAISSKRPFDTVVFVGGHGLAYYTALAKHQDLPQCRFRGSKLVLALEHPHLWRITRPGSPGLESVDDLEVNFAESESVRLADHVVLPGADLPAWMAKRNWKLPWSTFIAPQPPAASTSSGVHNASKGLWGQATLALQQFRQPTRQLPLVSVVITHYNRPALLPFAVQSIVQQDYPAERIQLVVVDDGSPDPTVAAALDKLEADLDFQARGWLLLREPNRYLGGARNRGVEACAGEFVLFMDDDNYAKPHEVSTFVHAMESTGADILTSFVDFLFGEGAPLPANQTRPLSSQSQGPDLESDARSLGFVFLGSSPEVGIFKNCFGDANSFVRRDAFLSLGGYSTDRGIGYEDWELYAKAVLKGYLVEVVPLPLYHYRFTAESMQKSTSFSASRRRALRPYKELLVEYGRKHSSVQVIEL</sequence>
<feature type="signal peptide" evidence="1">
    <location>
        <begin position="1"/>
        <end position="24"/>
    </location>
</feature>
<dbReference type="InterPro" id="IPR029044">
    <property type="entry name" value="Nucleotide-diphossugar_trans"/>
</dbReference>
<keyword evidence="4" id="KW-1185">Reference proteome</keyword>
<name>A0AAW1PEE0_9CHLO</name>
<evidence type="ECO:0000256" key="1">
    <source>
        <dbReference type="SAM" id="SignalP"/>
    </source>
</evidence>
<dbReference type="CDD" id="cd00761">
    <property type="entry name" value="Glyco_tranf_GTA_type"/>
    <property type="match status" value="1"/>
</dbReference>
<accession>A0AAW1PEE0</accession>
<dbReference type="AlphaFoldDB" id="A0AAW1PEE0"/>
<evidence type="ECO:0000313" key="3">
    <source>
        <dbReference type="EMBL" id="KAK9806917.1"/>
    </source>
</evidence>
<dbReference type="PANTHER" id="PTHR22916:SF3">
    <property type="entry name" value="UDP-GLCNAC:BETAGAL BETA-1,3-N-ACETYLGLUCOSAMINYLTRANSFERASE-LIKE PROTEIN 1"/>
    <property type="match status" value="1"/>
</dbReference>
<protein>
    <recommendedName>
        <fullName evidence="2">Glycosyltransferase 2-like domain-containing protein</fullName>
    </recommendedName>
</protein>